<dbReference type="Proteomes" id="UP000199766">
    <property type="component" value="Unassembled WGS sequence"/>
</dbReference>
<organism evidence="1 2">
    <name type="scientific">Giesbergeria anulus</name>
    <dbReference type="NCBI Taxonomy" id="180197"/>
    <lineage>
        <taxon>Bacteria</taxon>
        <taxon>Pseudomonadati</taxon>
        <taxon>Pseudomonadota</taxon>
        <taxon>Betaproteobacteria</taxon>
        <taxon>Burkholderiales</taxon>
        <taxon>Comamonadaceae</taxon>
        <taxon>Giesbergeria</taxon>
    </lineage>
</organism>
<reference evidence="1 2" key="1">
    <citation type="submission" date="2016-10" db="EMBL/GenBank/DDBJ databases">
        <authorList>
            <person name="de Groot N.N."/>
        </authorList>
    </citation>
    <scope>NUCLEOTIDE SEQUENCE [LARGE SCALE GENOMIC DNA]</scope>
    <source>
        <strain evidence="1 2">ATCC 35958</strain>
    </source>
</reference>
<name>A0A1H9K655_9BURK</name>
<dbReference type="Pfam" id="PF08974">
    <property type="entry name" value="DUF1877"/>
    <property type="match status" value="1"/>
</dbReference>
<keyword evidence="2" id="KW-1185">Reference proteome</keyword>
<proteinExistence type="predicted"/>
<accession>A0A1H9K655</accession>
<dbReference type="Gene3D" id="3.40.1760.10">
    <property type="entry name" value="YfbM-like super family"/>
    <property type="match status" value="1"/>
</dbReference>
<gene>
    <name evidence="1" type="ORF">SAMN02982919_01453</name>
</gene>
<dbReference type="AlphaFoldDB" id="A0A1H9K655"/>
<sequence length="150" mass="16615">MSIAGQFVVVPVDVLRQHLAGEQDLCLFVHGELLGHPPLVLDIGDHWHGVNALCDALDIAYVTGEHDIALDCCESAFWVSETRVPLIAHQLQDVSVEDLQSAIDTLDYDSLYHGDYLQEHPQEVADTFRQIAALYEKASQSAQAVLFMIC</sequence>
<dbReference type="STRING" id="180197.SAMN02982919_01453"/>
<dbReference type="EMBL" id="FOGD01000003">
    <property type="protein sequence ID" value="SEQ94325.1"/>
    <property type="molecule type" value="Genomic_DNA"/>
</dbReference>
<dbReference type="InterPro" id="IPR015068">
    <property type="entry name" value="DUF1877"/>
</dbReference>
<evidence type="ECO:0000313" key="1">
    <source>
        <dbReference type="EMBL" id="SEQ94325.1"/>
    </source>
</evidence>
<dbReference type="SUPFAM" id="SSF111069">
    <property type="entry name" value="Hypothetical protein yfbM"/>
    <property type="match status" value="1"/>
</dbReference>
<dbReference type="RefSeq" id="WP_177172847.1">
    <property type="nucleotide sequence ID" value="NZ_FOGD01000003.1"/>
</dbReference>
<evidence type="ECO:0000313" key="2">
    <source>
        <dbReference type="Proteomes" id="UP000199766"/>
    </source>
</evidence>
<dbReference type="InterPro" id="IPR035944">
    <property type="entry name" value="YfbM-like_sf"/>
</dbReference>
<evidence type="ECO:0008006" key="3">
    <source>
        <dbReference type="Google" id="ProtNLM"/>
    </source>
</evidence>
<protein>
    <recommendedName>
        <fullName evidence="3">DUF1877 family protein</fullName>
    </recommendedName>
</protein>